<dbReference type="InterPro" id="IPR003607">
    <property type="entry name" value="HD/PDEase_dom"/>
</dbReference>
<dbReference type="Proteomes" id="UP000064893">
    <property type="component" value="Chromosome"/>
</dbReference>
<dbReference type="PANTHER" id="PTHR33594">
    <property type="entry name" value="SUPERFAMILY HYDROLASE, PUTATIVE (AFU_ORTHOLOGUE AFUA_1G03035)-RELATED"/>
    <property type="match status" value="1"/>
</dbReference>
<dbReference type="InterPro" id="IPR006674">
    <property type="entry name" value="HD_domain"/>
</dbReference>
<evidence type="ECO:0000313" key="2">
    <source>
        <dbReference type="EMBL" id="ALO14786.1"/>
    </source>
</evidence>
<proteinExistence type="predicted"/>
<dbReference type="SMART" id="SM00471">
    <property type="entry name" value="HDc"/>
    <property type="match status" value="1"/>
</dbReference>
<accession>A0A0S2HXP7</accession>
<dbReference type="KEGG" id="blq:L21SP5_01127"/>
<dbReference type="CDD" id="cd00077">
    <property type="entry name" value="HDc"/>
    <property type="match status" value="1"/>
</dbReference>
<dbReference type="OrthoDB" id="9797344at2"/>
<dbReference type="RefSeq" id="WP_057952302.1">
    <property type="nucleotide sequence ID" value="NZ_CP013118.1"/>
</dbReference>
<keyword evidence="3" id="KW-1185">Reference proteome</keyword>
<dbReference type="EMBL" id="CP013118">
    <property type="protein sequence ID" value="ALO14786.1"/>
    <property type="molecule type" value="Genomic_DNA"/>
</dbReference>
<dbReference type="PANTHER" id="PTHR33594:SF1">
    <property type="entry name" value="HD_PDEASE DOMAIN-CONTAINING PROTEIN"/>
    <property type="match status" value="1"/>
</dbReference>
<evidence type="ECO:0000313" key="3">
    <source>
        <dbReference type="Proteomes" id="UP000064893"/>
    </source>
</evidence>
<reference evidence="2 3" key="1">
    <citation type="submission" date="2015-11" db="EMBL/GenBank/DDBJ databases">
        <title>Description and complete genome sequence of a novel strain predominating in hypersaline microbial mats and representing a new family of the Bacteriodetes phylum.</title>
        <authorList>
            <person name="Spring S."/>
            <person name="Bunk B."/>
            <person name="Sproer C."/>
            <person name="Klenk H.-P."/>
        </authorList>
    </citation>
    <scope>NUCLEOTIDE SEQUENCE [LARGE SCALE GENOMIC DNA]</scope>
    <source>
        <strain evidence="2 3">L21-Spi-D4</strain>
    </source>
</reference>
<dbReference type="Pfam" id="PF01966">
    <property type="entry name" value="HD"/>
    <property type="match status" value="1"/>
</dbReference>
<keyword evidence="2" id="KW-0378">Hydrolase</keyword>
<organism evidence="2 3">
    <name type="scientific">Salinivirga cyanobacteriivorans</name>
    <dbReference type="NCBI Taxonomy" id="1307839"/>
    <lineage>
        <taxon>Bacteria</taxon>
        <taxon>Pseudomonadati</taxon>
        <taxon>Bacteroidota</taxon>
        <taxon>Bacteroidia</taxon>
        <taxon>Bacteroidales</taxon>
        <taxon>Salinivirgaceae</taxon>
        <taxon>Salinivirga</taxon>
    </lineage>
</organism>
<dbReference type="STRING" id="1307839.L21SP5_01127"/>
<dbReference type="GO" id="GO:0016787">
    <property type="term" value="F:hydrolase activity"/>
    <property type="evidence" value="ECO:0007669"/>
    <property type="project" value="UniProtKB-KW"/>
</dbReference>
<dbReference type="SUPFAM" id="SSF109604">
    <property type="entry name" value="HD-domain/PDEase-like"/>
    <property type="match status" value="1"/>
</dbReference>
<dbReference type="Gene3D" id="1.10.3210.50">
    <property type="match status" value="1"/>
</dbReference>
<evidence type="ECO:0000259" key="1">
    <source>
        <dbReference type="PROSITE" id="PS51831"/>
    </source>
</evidence>
<name>A0A0S2HXP7_9BACT</name>
<sequence>MGHLKIIDKAAKYVKHKLFDFEEGGHDWLHTFRVWQTTRSLAMHTKCNKTVAELGALFHDIADAKFTNGDETIAIKLTEDWLQQENIEKNIISAVVHIVKHVSWRKQYKYDAIDYPELAIVQDADRLDAIGAIGIARAFSYGGFAKRPIIVPSAEANRLNDMEDTISHFYEKLLHIKDSLHTEHARSLAYERHEFMLQFLNQIHKEISYVYF</sequence>
<dbReference type="PROSITE" id="PS51831">
    <property type="entry name" value="HD"/>
    <property type="match status" value="1"/>
</dbReference>
<protein>
    <submittedName>
        <fullName evidence="2">Putative hydrolase</fullName>
    </submittedName>
</protein>
<dbReference type="AlphaFoldDB" id="A0A0S2HXP7"/>
<gene>
    <name evidence="2" type="ORF">L21SP5_01127</name>
</gene>
<feature type="domain" description="HD" evidence="1">
    <location>
        <begin position="27"/>
        <end position="130"/>
    </location>
</feature>